<organism evidence="2 3">
    <name type="scientific">Portunus trituberculatus</name>
    <name type="common">Swimming crab</name>
    <name type="synonym">Neptunus trituberculatus</name>
    <dbReference type="NCBI Taxonomy" id="210409"/>
    <lineage>
        <taxon>Eukaryota</taxon>
        <taxon>Metazoa</taxon>
        <taxon>Ecdysozoa</taxon>
        <taxon>Arthropoda</taxon>
        <taxon>Crustacea</taxon>
        <taxon>Multicrustacea</taxon>
        <taxon>Malacostraca</taxon>
        <taxon>Eumalacostraca</taxon>
        <taxon>Eucarida</taxon>
        <taxon>Decapoda</taxon>
        <taxon>Pleocyemata</taxon>
        <taxon>Brachyura</taxon>
        <taxon>Eubrachyura</taxon>
        <taxon>Portunoidea</taxon>
        <taxon>Portunidae</taxon>
        <taxon>Portuninae</taxon>
        <taxon>Portunus</taxon>
    </lineage>
</organism>
<gene>
    <name evidence="2" type="ORF">E2C01_032779</name>
</gene>
<feature type="chain" id="PRO_5022744734" description="Secreted protein" evidence="1">
    <location>
        <begin position="19"/>
        <end position="72"/>
    </location>
</feature>
<evidence type="ECO:0000313" key="3">
    <source>
        <dbReference type="Proteomes" id="UP000324222"/>
    </source>
</evidence>
<keyword evidence="1" id="KW-0732">Signal</keyword>
<dbReference type="Proteomes" id="UP000324222">
    <property type="component" value="Unassembled WGS sequence"/>
</dbReference>
<dbReference type="EMBL" id="VSRR010004307">
    <property type="protein sequence ID" value="MPC39249.1"/>
    <property type="molecule type" value="Genomic_DNA"/>
</dbReference>
<proteinExistence type="predicted"/>
<feature type="signal peptide" evidence="1">
    <location>
        <begin position="1"/>
        <end position="18"/>
    </location>
</feature>
<reference evidence="2 3" key="1">
    <citation type="submission" date="2019-05" db="EMBL/GenBank/DDBJ databases">
        <title>Another draft genome of Portunus trituberculatus and its Hox gene families provides insights of decapod evolution.</title>
        <authorList>
            <person name="Jeong J.-H."/>
            <person name="Song I."/>
            <person name="Kim S."/>
            <person name="Choi T."/>
            <person name="Kim D."/>
            <person name="Ryu S."/>
            <person name="Kim W."/>
        </authorList>
    </citation>
    <scope>NUCLEOTIDE SEQUENCE [LARGE SCALE GENOMIC DNA]</scope>
    <source>
        <tissue evidence="2">Muscle</tissue>
    </source>
</reference>
<evidence type="ECO:0008006" key="4">
    <source>
        <dbReference type="Google" id="ProtNLM"/>
    </source>
</evidence>
<evidence type="ECO:0000256" key="1">
    <source>
        <dbReference type="SAM" id="SignalP"/>
    </source>
</evidence>
<name>A0A5B7F1Z0_PORTR</name>
<sequence>MNHAVWCGVLRWAVVSHGVVWSVEVGCDESCCVVWSVEVGCAACINMVSYMSTAFTIVFDRLVKIITVRVFL</sequence>
<evidence type="ECO:0000313" key="2">
    <source>
        <dbReference type="EMBL" id="MPC39249.1"/>
    </source>
</evidence>
<accession>A0A5B7F1Z0</accession>
<dbReference type="AlphaFoldDB" id="A0A5B7F1Z0"/>
<keyword evidence="3" id="KW-1185">Reference proteome</keyword>
<protein>
    <recommendedName>
        <fullName evidence="4">Secreted protein</fullName>
    </recommendedName>
</protein>
<comment type="caution">
    <text evidence="2">The sequence shown here is derived from an EMBL/GenBank/DDBJ whole genome shotgun (WGS) entry which is preliminary data.</text>
</comment>